<gene>
    <name evidence="1" type="ORF">BGE01nite_46400</name>
</gene>
<dbReference type="EMBL" id="BKAG01000047">
    <property type="protein sequence ID" value="GEP45349.1"/>
    <property type="molecule type" value="Genomic_DNA"/>
</dbReference>
<protein>
    <submittedName>
        <fullName evidence="1">Uncharacterized protein</fullName>
    </submittedName>
</protein>
<dbReference type="Proteomes" id="UP000321577">
    <property type="component" value="Unassembled WGS sequence"/>
</dbReference>
<comment type="caution">
    <text evidence="1">The sequence shown here is derived from an EMBL/GenBank/DDBJ whole genome shotgun (WGS) entry which is preliminary data.</text>
</comment>
<proteinExistence type="predicted"/>
<evidence type="ECO:0000313" key="2">
    <source>
        <dbReference type="Proteomes" id="UP000321577"/>
    </source>
</evidence>
<sequence>MEMQRHPCGIIYTRQFADFLRTKQQAEGERHPGELLSLEYTHCAEGEKAGSSWWNLEWISLFSVPADEKFDIGETPVFIHKQTRRGLKNRLLHFVNGQVLVKN</sequence>
<name>A0A512MF35_9BACT</name>
<dbReference type="AlphaFoldDB" id="A0A512MF35"/>
<evidence type="ECO:0000313" key="1">
    <source>
        <dbReference type="EMBL" id="GEP45349.1"/>
    </source>
</evidence>
<keyword evidence="2" id="KW-1185">Reference proteome</keyword>
<reference evidence="1 2" key="1">
    <citation type="submission" date="2019-07" db="EMBL/GenBank/DDBJ databases">
        <title>Whole genome shotgun sequence of Brevifollis gellanilyticus NBRC 108608.</title>
        <authorList>
            <person name="Hosoyama A."/>
            <person name="Uohara A."/>
            <person name="Ohji S."/>
            <person name="Ichikawa N."/>
        </authorList>
    </citation>
    <scope>NUCLEOTIDE SEQUENCE [LARGE SCALE GENOMIC DNA]</scope>
    <source>
        <strain evidence="1 2">NBRC 108608</strain>
    </source>
</reference>
<organism evidence="1 2">
    <name type="scientific">Brevifollis gellanilyticus</name>
    <dbReference type="NCBI Taxonomy" id="748831"/>
    <lineage>
        <taxon>Bacteria</taxon>
        <taxon>Pseudomonadati</taxon>
        <taxon>Verrucomicrobiota</taxon>
        <taxon>Verrucomicrobiia</taxon>
        <taxon>Verrucomicrobiales</taxon>
        <taxon>Verrucomicrobiaceae</taxon>
    </lineage>
</organism>
<accession>A0A512MF35</accession>